<dbReference type="OrthoDB" id="1067151at2"/>
<evidence type="ECO:0000256" key="1">
    <source>
        <dbReference type="ARBA" id="ARBA00022692"/>
    </source>
</evidence>
<evidence type="ECO:0000313" key="5">
    <source>
        <dbReference type="EMBL" id="ALO48806.1"/>
    </source>
</evidence>
<dbReference type="EMBL" id="CP013195">
    <property type="protein sequence ID" value="ALO48806.1"/>
    <property type="molecule type" value="Genomic_DNA"/>
</dbReference>
<dbReference type="Gene3D" id="1.20.1250.20">
    <property type="entry name" value="MFS general substrate transporter like domains"/>
    <property type="match status" value="1"/>
</dbReference>
<dbReference type="InterPro" id="IPR011701">
    <property type="entry name" value="MFS"/>
</dbReference>
<dbReference type="Proteomes" id="UP000056252">
    <property type="component" value="Chromosome"/>
</dbReference>
<gene>
    <name evidence="5" type="ORF">AS203_06710</name>
</gene>
<keyword evidence="3 4" id="KW-0472">Membrane</keyword>
<dbReference type="SUPFAM" id="SSF103473">
    <property type="entry name" value="MFS general substrate transporter"/>
    <property type="match status" value="1"/>
</dbReference>
<feature type="transmembrane region" description="Helical" evidence="4">
    <location>
        <begin position="222"/>
        <end position="239"/>
    </location>
</feature>
<proteinExistence type="predicted"/>
<feature type="transmembrane region" description="Helical" evidence="4">
    <location>
        <begin position="154"/>
        <end position="173"/>
    </location>
</feature>
<evidence type="ECO:0000256" key="3">
    <source>
        <dbReference type="ARBA" id="ARBA00023136"/>
    </source>
</evidence>
<dbReference type="PANTHER" id="PTHR23531">
    <property type="entry name" value="QUINOLENE RESISTANCE PROTEIN NORA"/>
    <property type="match status" value="1"/>
</dbReference>
<feature type="transmembrane region" description="Helical" evidence="4">
    <location>
        <begin position="57"/>
        <end position="75"/>
    </location>
</feature>
<evidence type="ECO:0000256" key="2">
    <source>
        <dbReference type="ARBA" id="ARBA00022989"/>
    </source>
</evidence>
<dbReference type="Pfam" id="PF07690">
    <property type="entry name" value="MFS_1"/>
    <property type="match status" value="1"/>
</dbReference>
<dbReference type="PANTHER" id="PTHR23531:SF1">
    <property type="entry name" value="QUINOLENE RESISTANCE PROTEIN NORA"/>
    <property type="match status" value="1"/>
</dbReference>
<sequence>MDTQNTPIHIRLWHKDFWVLALANLLLTTAVYMLIIALPESLLHTLRLSPQETGAVMGAYGVGLFLLGPFCSWLVQEYRRSNICVGAVAVVVGVLIAFGYVQRYYVEWHLNVTILIALRLILGAAFGLAQMVLCSTLVIDKCESFQRTEANHHASWFGRFALSIGSLFAIILLQAHYNVYIAAAITASLSIALIKSVRFPFRAPEENVKHMALDRFFLPQGKWLFLNLMLMTMIIGLVMTIETTVLFYVMIMAGFLLALLSEKFVFADADLKSETVTGLIVIGTALLLILNRQYTVAVYIAPFLIGFGIGIIGSRFLLFFIKLSRHCQRGTSQSTFMLAWESGITLGISLGYGYFYGNRAQLIICCLVLTVVSLFLYNLFVHPWYMKHRNR</sequence>
<feature type="transmembrane region" description="Helical" evidence="4">
    <location>
        <begin position="82"/>
        <end position="102"/>
    </location>
</feature>
<keyword evidence="2 4" id="KW-1133">Transmembrane helix</keyword>
<reference evidence="6" key="1">
    <citation type="submission" date="2015-11" db="EMBL/GenBank/DDBJ databases">
        <authorList>
            <person name="Holder M.E."/>
            <person name="Ajami N.J."/>
            <person name="Petrosino J.F."/>
        </authorList>
    </citation>
    <scope>NUCLEOTIDE SEQUENCE [LARGE SCALE GENOMIC DNA]</scope>
    <source>
        <strain evidence="6">F0113</strain>
    </source>
</reference>
<dbReference type="RefSeq" id="WP_060544317.1">
    <property type="nucleotide sequence ID" value="NZ_CP013195.1"/>
</dbReference>
<feature type="transmembrane region" description="Helical" evidence="4">
    <location>
        <begin position="17"/>
        <end position="37"/>
    </location>
</feature>
<dbReference type="KEGG" id="peo:AS203_06710"/>
<accession>A0A0S2KKK3</accession>
<keyword evidence="6" id="KW-1185">Reference proteome</keyword>
<evidence type="ECO:0008006" key="7">
    <source>
        <dbReference type="Google" id="ProtNLM"/>
    </source>
</evidence>
<feature type="transmembrane region" description="Helical" evidence="4">
    <location>
        <begin position="108"/>
        <end position="133"/>
    </location>
</feature>
<dbReference type="eggNOG" id="COG2814">
    <property type="taxonomic scope" value="Bacteria"/>
</dbReference>
<feature type="transmembrane region" description="Helical" evidence="4">
    <location>
        <begin position="296"/>
        <end position="323"/>
    </location>
</feature>
<feature type="transmembrane region" description="Helical" evidence="4">
    <location>
        <begin position="273"/>
        <end position="290"/>
    </location>
</feature>
<evidence type="ECO:0000313" key="6">
    <source>
        <dbReference type="Proteomes" id="UP000056252"/>
    </source>
</evidence>
<dbReference type="InterPro" id="IPR052714">
    <property type="entry name" value="MFS_Exporter"/>
</dbReference>
<dbReference type="AlphaFoldDB" id="A0A0S2KKK3"/>
<feature type="transmembrane region" description="Helical" evidence="4">
    <location>
        <begin position="361"/>
        <end position="381"/>
    </location>
</feature>
<evidence type="ECO:0000256" key="4">
    <source>
        <dbReference type="SAM" id="Phobius"/>
    </source>
</evidence>
<protein>
    <recommendedName>
        <fullName evidence="7">MFS transporter</fullName>
    </recommendedName>
</protein>
<dbReference type="STRING" id="76123.AS203_06710"/>
<keyword evidence="1 4" id="KW-0812">Transmembrane</keyword>
<organism evidence="5 6">
    <name type="scientific">Hoylesella enoeca</name>
    <dbReference type="NCBI Taxonomy" id="76123"/>
    <lineage>
        <taxon>Bacteria</taxon>
        <taxon>Pseudomonadati</taxon>
        <taxon>Bacteroidota</taxon>
        <taxon>Bacteroidia</taxon>
        <taxon>Bacteroidales</taxon>
        <taxon>Prevotellaceae</taxon>
        <taxon>Hoylesella</taxon>
    </lineage>
</organism>
<dbReference type="GO" id="GO:0022857">
    <property type="term" value="F:transmembrane transporter activity"/>
    <property type="evidence" value="ECO:0007669"/>
    <property type="project" value="InterPro"/>
</dbReference>
<feature type="transmembrane region" description="Helical" evidence="4">
    <location>
        <begin position="179"/>
        <end position="201"/>
    </location>
</feature>
<dbReference type="InterPro" id="IPR036259">
    <property type="entry name" value="MFS_trans_sf"/>
</dbReference>
<feature type="transmembrane region" description="Helical" evidence="4">
    <location>
        <begin position="335"/>
        <end position="355"/>
    </location>
</feature>
<name>A0A0S2KKK3_9BACT</name>